<dbReference type="AlphaFoldDB" id="A0A0E9XK24"/>
<proteinExistence type="predicted"/>
<organism evidence="1">
    <name type="scientific">Anguilla anguilla</name>
    <name type="common">European freshwater eel</name>
    <name type="synonym">Muraena anguilla</name>
    <dbReference type="NCBI Taxonomy" id="7936"/>
    <lineage>
        <taxon>Eukaryota</taxon>
        <taxon>Metazoa</taxon>
        <taxon>Chordata</taxon>
        <taxon>Craniata</taxon>
        <taxon>Vertebrata</taxon>
        <taxon>Euteleostomi</taxon>
        <taxon>Actinopterygii</taxon>
        <taxon>Neopterygii</taxon>
        <taxon>Teleostei</taxon>
        <taxon>Anguilliformes</taxon>
        <taxon>Anguillidae</taxon>
        <taxon>Anguilla</taxon>
    </lineage>
</organism>
<reference evidence="1" key="1">
    <citation type="submission" date="2014-11" db="EMBL/GenBank/DDBJ databases">
        <authorList>
            <person name="Amaro Gonzalez C."/>
        </authorList>
    </citation>
    <scope>NUCLEOTIDE SEQUENCE</scope>
</reference>
<evidence type="ECO:0000313" key="1">
    <source>
        <dbReference type="EMBL" id="JAI03010.1"/>
    </source>
</evidence>
<protein>
    <submittedName>
        <fullName evidence="1">Uncharacterized protein</fullName>
    </submittedName>
</protein>
<accession>A0A0E9XK24</accession>
<sequence>MNSLRGVFSCLKRICVISADILLNCCSRLSLSLTRRRYCSLSFMHQSRHSSPCKGKNLSLRVGTFPFIKRQVNFVACE</sequence>
<name>A0A0E9XK24_ANGAN</name>
<dbReference type="EMBL" id="GBXM01005568">
    <property type="protein sequence ID" value="JAI03010.1"/>
    <property type="molecule type" value="Transcribed_RNA"/>
</dbReference>
<reference evidence="1" key="2">
    <citation type="journal article" date="2015" name="Fish Shellfish Immunol.">
        <title>Early steps in the European eel (Anguilla anguilla)-Vibrio vulnificus interaction in the gills: Role of the RtxA13 toxin.</title>
        <authorList>
            <person name="Callol A."/>
            <person name="Pajuelo D."/>
            <person name="Ebbesson L."/>
            <person name="Teles M."/>
            <person name="MacKenzie S."/>
            <person name="Amaro C."/>
        </authorList>
    </citation>
    <scope>NUCLEOTIDE SEQUENCE</scope>
</reference>